<dbReference type="RefSeq" id="WP_230338246.1">
    <property type="nucleotide sequence ID" value="NZ_CP069798.1"/>
</dbReference>
<evidence type="ECO:0000313" key="2">
    <source>
        <dbReference type="EMBL" id="QRQ80952.1"/>
    </source>
</evidence>
<feature type="region of interest" description="Disordered" evidence="1">
    <location>
        <begin position="84"/>
        <end position="110"/>
    </location>
</feature>
<name>A0A892ZDD6_9NEIS</name>
<accession>A0A892ZDD6</accession>
<keyword evidence="3" id="KW-1185">Reference proteome</keyword>
<sequence length="110" mass="12514">MKPEEAKHLQKDTEIAKVINAANNGQTKQAEQAAKTWSKEAQKVNQEFKTQDKAIEQFDKEKSVDDSWGNIFNQEAIENANISHKKQHEAHTQVPEQQQINNKKDTMGIG</sequence>
<reference evidence="2" key="1">
    <citation type="submission" date="2021-02" db="EMBL/GenBank/DDBJ databases">
        <title>Neisseriaceae sp. 26B isolated from the cloaca of a Common Toad-headed Turtle (Mesoclemmys nasuta).</title>
        <authorList>
            <person name="Spergser J."/>
            <person name="Busse H.-J."/>
        </authorList>
    </citation>
    <scope>NUCLEOTIDE SEQUENCE</scope>
    <source>
        <strain evidence="2">26B</strain>
    </source>
</reference>
<organism evidence="2 3">
    <name type="scientific">Paralysiella testudinis</name>
    <dbReference type="NCBI Taxonomy" id="2809020"/>
    <lineage>
        <taxon>Bacteria</taxon>
        <taxon>Pseudomonadati</taxon>
        <taxon>Pseudomonadota</taxon>
        <taxon>Betaproteobacteria</taxon>
        <taxon>Neisseriales</taxon>
        <taxon>Neisseriaceae</taxon>
        <taxon>Paralysiella</taxon>
    </lineage>
</organism>
<evidence type="ECO:0000313" key="3">
    <source>
        <dbReference type="Proteomes" id="UP000653156"/>
    </source>
</evidence>
<proteinExistence type="predicted"/>
<dbReference type="Proteomes" id="UP000653156">
    <property type="component" value="Chromosome"/>
</dbReference>
<dbReference type="KEGG" id="ptes:JQU52_09415"/>
<dbReference type="EMBL" id="CP069798">
    <property type="protein sequence ID" value="QRQ80952.1"/>
    <property type="molecule type" value="Genomic_DNA"/>
</dbReference>
<protein>
    <submittedName>
        <fullName evidence="2">Uncharacterized protein</fullName>
    </submittedName>
</protein>
<evidence type="ECO:0000256" key="1">
    <source>
        <dbReference type="SAM" id="MobiDB-lite"/>
    </source>
</evidence>
<dbReference type="AlphaFoldDB" id="A0A892ZDD6"/>
<gene>
    <name evidence="2" type="ORF">JQU52_09415</name>
</gene>